<feature type="domain" description="Baculoviridae late expression factor 5 C-terminal" evidence="2">
    <location>
        <begin position="252"/>
        <end position="292"/>
    </location>
</feature>
<dbReference type="RefSeq" id="YP_010799669.1">
    <property type="nucleotide sequence ID" value="NC_076682.1"/>
</dbReference>
<organism evidence="3 4">
    <name type="scientific">Rachiplusia nu nucleopolyhedrovirus</name>
    <dbReference type="NCBI Taxonomy" id="2605775"/>
    <lineage>
        <taxon>Viruses</taxon>
        <taxon>Viruses incertae sedis</taxon>
        <taxon>Naldaviricetes</taxon>
        <taxon>Lefavirales</taxon>
        <taxon>Baculoviridae</taxon>
        <taxon>Alphabaculovirus</taxon>
        <taxon>Alphabaculovirus ranus</taxon>
    </lineage>
</organism>
<dbReference type="Pfam" id="PF04838">
    <property type="entry name" value="Baculo_LEF5"/>
    <property type="match status" value="1"/>
</dbReference>
<feature type="domain" description="Baculoviridae late expression factor 5 N-terminal" evidence="1">
    <location>
        <begin position="39"/>
        <end position="195"/>
    </location>
</feature>
<accession>A0AAF1DB37</accession>
<dbReference type="KEGG" id="vg:80538065"/>
<keyword evidence="4" id="KW-1185">Reference proteome</keyword>
<dbReference type="InterPro" id="IPR021758">
    <property type="entry name" value="Baculo_LEF5_C"/>
</dbReference>
<evidence type="ECO:0000313" key="4">
    <source>
        <dbReference type="Proteomes" id="UP000830719"/>
    </source>
</evidence>
<proteinExistence type="predicted"/>
<evidence type="ECO:0000259" key="1">
    <source>
        <dbReference type="Pfam" id="PF04838"/>
    </source>
</evidence>
<dbReference type="InterPro" id="IPR006923">
    <property type="entry name" value="Baculo_LEF5_N"/>
</dbReference>
<evidence type="ECO:0000313" key="3">
    <source>
        <dbReference type="EMBL" id="QEI03617.1"/>
    </source>
</evidence>
<gene>
    <name evidence="3" type="primary">lef-5</name>
</gene>
<dbReference type="Proteomes" id="UP000830719">
    <property type="component" value="Segment"/>
</dbReference>
<dbReference type="EMBL" id="MK419956">
    <property type="protein sequence ID" value="QEI03617.1"/>
    <property type="molecule type" value="Genomic_DNA"/>
</dbReference>
<sequence length="296" mass="34295">MAKRNQIQVVDIDQNKNVSLEKSSSASKKDPSHGKHNCYDLFCIFKSFRENKQYSELIRFLIDNYPSNVKNKTFNFVNTGHLFHSLYAYIPAATNVEKERKQIRLSEECIGKLFVNTINDFKLYAELFNMIITQKSKKSCPCELLLQRKQEIKDYVDSIKAKKFDTKPPKLKKESIDNIMYKYSLNWKNLMLKKKLSEAAHDCSGKSIMMNTTNENVIGKVKGHGKKKLKIKKRTILTDEIIYLENISTKYKLPNINGLSLNSCTHEFITIEKQLRAGDEAVSFIKYCRYCNKIGG</sequence>
<name>A0AAF1DB37_9ABAC</name>
<dbReference type="Pfam" id="PF11792">
    <property type="entry name" value="Baculo_LEF5_C"/>
    <property type="match status" value="1"/>
</dbReference>
<dbReference type="GO" id="GO:0006355">
    <property type="term" value="P:regulation of DNA-templated transcription"/>
    <property type="evidence" value="ECO:0007669"/>
    <property type="project" value="InterPro"/>
</dbReference>
<dbReference type="GeneID" id="80538065"/>
<evidence type="ECO:0000259" key="2">
    <source>
        <dbReference type="Pfam" id="PF11792"/>
    </source>
</evidence>
<reference evidence="3" key="1">
    <citation type="submission" date="2019-01" db="EMBL/GenBank/DDBJ databases">
        <authorList>
            <person name="Trentin L.B."/>
            <person name="Santos E.R."/>
            <person name="Silva L.A."/>
            <person name="Sosa-Gomez D.R."/>
            <person name="Ribeiro B.M."/>
            <person name="Ardisson-Araujo D.M.P."/>
        </authorList>
    </citation>
    <scope>NUCLEOTIDE SEQUENCE</scope>
    <source>
        <strain evidence="3">VPN54</strain>
    </source>
</reference>
<protein>
    <submittedName>
        <fullName evidence="3">LEF-5</fullName>
    </submittedName>
</protein>